<evidence type="ECO:0000256" key="7">
    <source>
        <dbReference type="ARBA" id="ARBA00023125"/>
    </source>
</evidence>
<keyword evidence="8" id="KW-0010">Activator</keyword>
<dbReference type="GO" id="GO:0003735">
    <property type="term" value="F:structural constituent of ribosome"/>
    <property type="evidence" value="ECO:0007669"/>
    <property type="project" value="InterPro"/>
</dbReference>
<keyword evidence="5" id="KW-0862">Zinc</keyword>
<dbReference type="GO" id="GO:0045893">
    <property type="term" value="P:positive regulation of DNA-templated transcription"/>
    <property type="evidence" value="ECO:0007669"/>
    <property type="project" value="TreeGrafter"/>
</dbReference>
<keyword evidence="9" id="KW-0539">Nucleus</keyword>
<dbReference type="GO" id="GO:0046872">
    <property type="term" value="F:metal ion binding"/>
    <property type="evidence" value="ECO:0007669"/>
    <property type="project" value="UniProtKB-KW"/>
</dbReference>
<organism evidence="11 12">
    <name type="scientific">Brassica carinata</name>
    <name type="common">Ethiopian mustard</name>
    <name type="synonym">Abyssinian cabbage</name>
    <dbReference type="NCBI Taxonomy" id="52824"/>
    <lineage>
        <taxon>Eukaryota</taxon>
        <taxon>Viridiplantae</taxon>
        <taxon>Streptophyta</taxon>
        <taxon>Embryophyta</taxon>
        <taxon>Tracheophyta</taxon>
        <taxon>Spermatophyta</taxon>
        <taxon>Magnoliopsida</taxon>
        <taxon>eudicotyledons</taxon>
        <taxon>Gunneridae</taxon>
        <taxon>Pentapetalae</taxon>
        <taxon>rosids</taxon>
        <taxon>malvids</taxon>
        <taxon>Brassicales</taxon>
        <taxon>Brassicaceae</taxon>
        <taxon>Brassiceae</taxon>
        <taxon>Brassica</taxon>
    </lineage>
</organism>
<evidence type="ECO:0000313" key="12">
    <source>
        <dbReference type="Proteomes" id="UP000886595"/>
    </source>
</evidence>
<keyword evidence="3" id="KW-0217">Developmental protein</keyword>
<dbReference type="InterPro" id="IPR036789">
    <property type="entry name" value="Ribosomal_uL6-like_a/b-dom_sf"/>
</dbReference>
<dbReference type="Pfam" id="PF05142">
    <property type="entry name" value="DUF702"/>
    <property type="match status" value="1"/>
</dbReference>
<dbReference type="GO" id="GO:0005634">
    <property type="term" value="C:nucleus"/>
    <property type="evidence" value="ECO:0007669"/>
    <property type="project" value="UniProtKB-SubCell"/>
</dbReference>
<reference evidence="11 12" key="1">
    <citation type="submission" date="2020-02" db="EMBL/GenBank/DDBJ databases">
        <authorList>
            <person name="Ma Q."/>
            <person name="Huang Y."/>
            <person name="Song X."/>
            <person name="Pei D."/>
        </authorList>
    </citation>
    <scope>NUCLEOTIDE SEQUENCE [LARGE SCALE GENOMIC DNA]</scope>
    <source>
        <strain evidence="11">Sxm20200214</strain>
        <tissue evidence="11">Leaf</tissue>
    </source>
</reference>
<comment type="similarity">
    <text evidence="2">Belongs to the SHI protein family.</text>
</comment>
<dbReference type="NCBIfam" id="TIGR01624">
    <property type="entry name" value="LRP1_Cterm"/>
    <property type="match status" value="1"/>
</dbReference>
<dbReference type="InterPro" id="IPR006510">
    <property type="entry name" value="Znf_LRP1"/>
</dbReference>
<dbReference type="GO" id="GO:0005840">
    <property type="term" value="C:ribosome"/>
    <property type="evidence" value="ECO:0007669"/>
    <property type="project" value="InterPro"/>
</dbReference>
<evidence type="ECO:0000256" key="10">
    <source>
        <dbReference type="ARBA" id="ARBA00023294"/>
    </source>
</evidence>
<dbReference type="Gene3D" id="3.90.930.12">
    <property type="entry name" value="Ribosomal protein L6, alpha-beta domain"/>
    <property type="match status" value="1"/>
</dbReference>
<dbReference type="GO" id="GO:0009851">
    <property type="term" value="P:auxin biosynthetic process"/>
    <property type="evidence" value="ECO:0007669"/>
    <property type="project" value="UniProtKB-KW"/>
</dbReference>
<evidence type="ECO:0000256" key="6">
    <source>
        <dbReference type="ARBA" id="ARBA00023070"/>
    </source>
</evidence>
<comment type="caution">
    <text evidence="11">The sequence shown here is derived from an EMBL/GenBank/DDBJ whole genome shotgun (WGS) entry which is preliminary data.</text>
</comment>
<dbReference type="InterPro" id="IPR006511">
    <property type="entry name" value="SHI_C"/>
</dbReference>
<dbReference type="Proteomes" id="UP000886595">
    <property type="component" value="Unassembled WGS sequence"/>
</dbReference>
<dbReference type="PANTHER" id="PTHR31604">
    <property type="entry name" value="PROTEIN LATERAL ROOT PRIMORDIUM 1"/>
    <property type="match status" value="1"/>
</dbReference>
<gene>
    <name evidence="11" type="ORF">Bca52824_000193</name>
</gene>
<keyword evidence="6" id="KW-0073">Auxin biosynthesis</keyword>
<keyword evidence="10" id="KW-0927">Auxin signaling pathway</keyword>
<evidence type="ECO:0000256" key="8">
    <source>
        <dbReference type="ARBA" id="ARBA00023159"/>
    </source>
</evidence>
<keyword evidence="7" id="KW-0238">DNA-binding</keyword>
<evidence type="ECO:0000256" key="3">
    <source>
        <dbReference type="ARBA" id="ARBA00022473"/>
    </source>
</evidence>
<evidence type="ECO:0000256" key="1">
    <source>
        <dbReference type="ARBA" id="ARBA00004123"/>
    </source>
</evidence>
<sequence>MEVQEGFEKKLILGGVGYHETVERKPLVLNLGFSYPVKMQIPENLKASEPKESKKEEKTVYESPKTSPLPTYVIPLRSVFRNLIKLQFQYRPNSFSGFIISDELLRRYQLSKVANPPSLLSWPQHHQPSPSSTPFSNTVPDHSSTVVTAAGISTADYMLGLRNIVFLPQPSSQITQPSPVNFSAVEEINKSSRNSNVEEKVCRDCGNRAKKECLFERCRTCCKVRGYNCATHVKSTWVPSSAAIRSSSLSSSDRNKKLKIDSSDKTKSVLIVPTTTSRQETSFKERLPGKIEAPAVFRRTRVTAVSNNEQAEIGYQATVTISGHVFKGFLHSYGADHNKYFPCLSNK</sequence>
<dbReference type="GO" id="GO:0009734">
    <property type="term" value="P:auxin-activated signaling pathway"/>
    <property type="evidence" value="ECO:0007669"/>
    <property type="project" value="UniProtKB-KW"/>
</dbReference>
<dbReference type="AlphaFoldDB" id="A0A8X7WDS9"/>
<dbReference type="EMBL" id="JAAMPC010000001">
    <property type="protein sequence ID" value="KAG2329013.1"/>
    <property type="molecule type" value="Genomic_DNA"/>
</dbReference>
<dbReference type="InterPro" id="IPR007818">
    <property type="entry name" value="SHI"/>
</dbReference>
<dbReference type="GO" id="GO:0003700">
    <property type="term" value="F:DNA-binding transcription factor activity"/>
    <property type="evidence" value="ECO:0007669"/>
    <property type="project" value="InterPro"/>
</dbReference>
<name>A0A8X7WDS9_BRACI</name>
<keyword evidence="4" id="KW-0479">Metal-binding</keyword>
<evidence type="ECO:0000256" key="9">
    <source>
        <dbReference type="ARBA" id="ARBA00023242"/>
    </source>
</evidence>
<proteinExistence type="inferred from homology"/>
<dbReference type="NCBIfam" id="TIGR01623">
    <property type="entry name" value="put_zinc_LRP1"/>
    <property type="match status" value="1"/>
</dbReference>
<dbReference type="GO" id="GO:0003677">
    <property type="term" value="F:DNA binding"/>
    <property type="evidence" value="ECO:0007669"/>
    <property type="project" value="UniProtKB-KW"/>
</dbReference>
<evidence type="ECO:0000256" key="2">
    <source>
        <dbReference type="ARBA" id="ARBA00006911"/>
    </source>
</evidence>
<keyword evidence="12" id="KW-1185">Reference proteome</keyword>
<dbReference type="SUPFAM" id="SSF56053">
    <property type="entry name" value="Ribosomal protein L6"/>
    <property type="match status" value="1"/>
</dbReference>
<accession>A0A8X7WDS9</accession>
<dbReference type="GO" id="GO:0019843">
    <property type="term" value="F:rRNA binding"/>
    <property type="evidence" value="ECO:0007669"/>
    <property type="project" value="InterPro"/>
</dbReference>
<dbReference type="OrthoDB" id="1913243at2759"/>
<evidence type="ECO:0000313" key="11">
    <source>
        <dbReference type="EMBL" id="KAG2329013.1"/>
    </source>
</evidence>
<comment type="subcellular location">
    <subcellularLocation>
        <location evidence="1">Nucleus</location>
    </subcellularLocation>
</comment>
<dbReference type="PANTHER" id="PTHR31604:SF28">
    <property type="entry name" value="PROTEIN SHI RELATED SEQUENCE 6"/>
    <property type="match status" value="1"/>
</dbReference>
<dbReference type="GO" id="GO:0006412">
    <property type="term" value="P:translation"/>
    <property type="evidence" value="ECO:0007669"/>
    <property type="project" value="InterPro"/>
</dbReference>
<evidence type="ECO:0000256" key="5">
    <source>
        <dbReference type="ARBA" id="ARBA00022833"/>
    </source>
</evidence>
<evidence type="ECO:0000256" key="4">
    <source>
        <dbReference type="ARBA" id="ARBA00022723"/>
    </source>
</evidence>
<protein>
    <submittedName>
        <fullName evidence="11">Uncharacterized protein</fullName>
    </submittedName>
</protein>